<feature type="domain" description="Sigma 54 modulation/S30EA ribosomal protein C-terminal" evidence="2">
    <location>
        <begin position="140"/>
        <end position="187"/>
    </location>
</feature>
<dbReference type="InterPro" id="IPR038416">
    <property type="entry name" value="Ribosom_S30AE_C_sf"/>
</dbReference>
<evidence type="ECO:0000313" key="3">
    <source>
        <dbReference type="EMBL" id="MEU0711595.1"/>
    </source>
</evidence>
<dbReference type="InterPro" id="IPR036567">
    <property type="entry name" value="RHF-like"/>
</dbReference>
<proteinExistence type="predicted"/>
<reference evidence="3 4" key="1">
    <citation type="submission" date="2024-06" db="EMBL/GenBank/DDBJ databases">
        <title>The Natural Products Discovery Center: Release of the First 8490 Sequenced Strains for Exploring Actinobacteria Biosynthetic Diversity.</title>
        <authorList>
            <person name="Kalkreuter E."/>
            <person name="Kautsar S.A."/>
            <person name="Yang D."/>
            <person name="Bader C.D."/>
            <person name="Teijaro C.N."/>
            <person name="Fluegel L."/>
            <person name="Davis C.M."/>
            <person name="Simpson J.R."/>
            <person name="Lauterbach L."/>
            <person name="Steele A.D."/>
            <person name="Gui C."/>
            <person name="Meng S."/>
            <person name="Li G."/>
            <person name="Viehrig K."/>
            <person name="Ye F."/>
            <person name="Su P."/>
            <person name="Kiefer A.F."/>
            <person name="Nichols A."/>
            <person name="Cepeda A.J."/>
            <person name="Yan W."/>
            <person name="Fan B."/>
            <person name="Jiang Y."/>
            <person name="Adhikari A."/>
            <person name="Zheng C.-J."/>
            <person name="Schuster L."/>
            <person name="Cowan T.M."/>
            <person name="Smanski M.J."/>
            <person name="Chevrette M.G."/>
            <person name="De Carvalho L.P.S."/>
            <person name="Shen B."/>
        </authorList>
    </citation>
    <scope>NUCLEOTIDE SEQUENCE [LARGE SCALE GENOMIC DNA]</scope>
    <source>
        <strain evidence="3 4">NPDC006337</strain>
    </source>
</reference>
<dbReference type="PANTHER" id="PTHR33231">
    <property type="entry name" value="30S RIBOSOMAL PROTEIN"/>
    <property type="match status" value="1"/>
</dbReference>
<gene>
    <name evidence="3" type="ORF">ABZ508_29970</name>
</gene>
<feature type="domain" description="Sigma 54 modulation/S30EA ribosomal protein C-terminal" evidence="2">
    <location>
        <begin position="215"/>
        <end position="261"/>
    </location>
</feature>
<dbReference type="InterPro" id="IPR032528">
    <property type="entry name" value="Ribosom_S30AE_C"/>
</dbReference>
<dbReference type="SUPFAM" id="SSF69754">
    <property type="entry name" value="Ribosome binding protein Y (YfiA homologue)"/>
    <property type="match status" value="1"/>
</dbReference>
<keyword evidence="4" id="KW-1185">Reference proteome</keyword>
<dbReference type="Pfam" id="PF16321">
    <property type="entry name" value="Ribosom_S30AE_C"/>
    <property type="match status" value="2"/>
</dbReference>
<feature type="region of interest" description="Disordered" evidence="1">
    <location>
        <begin position="105"/>
        <end position="134"/>
    </location>
</feature>
<name>A0ABV2WE13_9ACTN</name>
<dbReference type="Proteomes" id="UP001550378">
    <property type="component" value="Unassembled WGS sequence"/>
</dbReference>
<evidence type="ECO:0000313" key="4">
    <source>
        <dbReference type="Proteomes" id="UP001550378"/>
    </source>
</evidence>
<organism evidence="3 4">
    <name type="scientific">Streptomyces lavendulocolor</name>
    <dbReference type="NCBI Taxonomy" id="67316"/>
    <lineage>
        <taxon>Bacteria</taxon>
        <taxon>Bacillati</taxon>
        <taxon>Actinomycetota</taxon>
        <taxon>Actinomycetes</taxon>
        <taxon>Kitasatosporales</taxon>
        <taxon>Streptomycetaceae</taxon>
        <taxon>Streptomyces</taxon>
    </lineage>
</organism>
<dbReference type="EMBL" id="JBEXZR010000038">
    <property type="protein sequence ID" value="MEU0711595.1"/>
    <property type="molecule type" value="Genomic_DNA"/>
</dbReference>
<dbReference type="RefSeq" id="WP_359659200.1">
    <property type="nucleotide sequence ID" value="NZ_JBEXZO010000006.1"/>
</dbReference>
<dbReference type="InterPro" id="IPR050574">
    <property type="entry name" value="HPF/YfiA_ribosome-assoc"/>
</dbReference>
<dbReference type="PANTHER" id="PTHR33231:SF1">
    <property type="entry name" value="30S RIBOSOMAL PROTEIN"/>
    <property type="match status" value="1"/>
</dbReference>
<comment type="caution">
    <text evidence="3">The sequence shown here is derived from an EMBL/GenBank/DDBJ whole genome shotgun (WGS) entry which is preliminary data.</text>
</comment>
<dbReference type="Gene3D" id="3.30.505.50">
    <property type="entry name" value="Sigma 54 modulation/S30EA ribosomal protein, C-terminal domain"/>
    <property type="match status" value="2"/>
</dbReference>
<evidence type="ECO:0000259" key="2">
    <source>
        <dbReference type="Pfam" id="PF16321"/>
    </source>
</evidence>
<protein>
    <submittedName>
        <fullName evidence="3">Sigma 54 modulation/S30EA ribosomal C-terminal domain-containing protein</fullName>
    </submittedName>
</protein>
<sequence>MSGLRTSKGLDVEVRSRGRVPKGADAYARQKVLAVTGRVSEPVLSARVKLTQAVDTSAPRPATAQAVVDVNGRPVRAHVAAGTVFEAVDLMQDRLAARIARARRYGERGRHGSGSGDEAAWSTGPGHEHRPHRRHLPAGERRIVRHKSFGLARQTPEDALIDLEAMDHDFWLFTDLMSGYDSVVYRDPRTGRPRMASLGPVDPGPETEGLLGLSTVPVPLCAVDEAVRRLHMTGLPFVFFHDTGTGRGSVLYHRYDGHDGLIAPAL</sequence>
<accession>A0ABV2WE13</accession>
<evidence type="ECO:0000256" key="1">
    <source>
        <dbReference type="SAM" id="MobiDB-lite"/>
    </source>
</evidence>